<dbReference type="InterPro" id="IPR000192">
    <property type="entry name" value="Aminotrans_V_dom"/>
</dbReference>
<protein>
    <submittedName>
        <fullName evidence="9">Aminotransferase V</fullName>
    </submittedName>
</protein>
<comment type="caution">
    <text evidence="9">The sequence shown here is derived from an EMBL/GenBank/DDBJ whole genome shotgun (WGS) entry which is preliminary data.</text>
</comment>
<dbReference type="Gene3D" id="3.40.640.10">
    <property type="entry name" value="Type I PLP-dependent aspartate aminotransferase-like (Major domain)"/>
    <property type="match status" value="1"/>
</dbReference>
<evidence type="ECO:0000256" key="4">
    <source>
        <dbReference type="PIRSR" id="PIRSR000524-1"/>
    </source>
</evidence>
<dbReference type="InterPro" id="IPR015424">
    <property type="entry name" value="PyrdxlP-dep_Trfase"/>
</dbReference>
<dbReference type="RefSeq" id="WP_146889756.1">
    <property type="nucleotide sequence ID" value="NZ_BJXB01000033.1"/>
</dbReference>
<evidence type="ECO:0000256" key="2">
    <source>
        <dbReference type="ARBA" id="ARBA00009236"/>
    </source>
</evidence>
<comment type="similarity">
    <text evidence="2 6">Belongs to the class-V pyridoxal-phosphate-dependent aminotransferase family.</text>
</comment>
<dbReference type="Pfam" id="PF00266">
    <property type="entry name" value="Aminotran_5"/>
    <property type="match status" value="1"/>
</dbReference>
<accession>A0A511N922</accession>
<evidence type="ECO:0000256" key="3">
    <source>
        <dbReference type="ARBA" id="ARBA00022898"/>
    </source>
</evidence>
<keyword evidence="9" id="KW-0808">Transferase</keyword>
<evidence type="ECO:0000313" key="9">
    <source>
        <dbReference type="EMBL" id="GEM49353.1"/>
    </source>
</evidence>
<dbReference type="InterPro" id="IPR015421">
    <property type="entry name" value="PyrdxlP-dep_Trfase_major"/>
</dbReference>
<name>A0A511N922_DEIC1</name>
<dbReference type="InterPro" id="IPR020578">
    <property type="entry name" value="Aminotrans_V_PyrdxlP_BS"/>
</dbReference>
<sequence length="388" mass="41303">MSAFNRPRLLAPGPVEVSPDTLRSLSQTQIHHRTPEARKAVLEARENLSKLLGTDFEVLITTTSGTGAFEAAIVSLLEDGAEVVCAEAGKFGKRWGQMAEKLGYGVTYVSTEWGKALRPDDVAAAVEGKKALFITHSETSTGVLHDLQAIAKAVRAVNPDLLIYVDAVTSFAVAELRPTEWDLDVIVSGSQKGVAAPPGLGFAMLSPRALEVLNSGKANPRRYYLDLAKELKSQKNGETAQTPAINLIQALNVSTSRLVSIPLEDLWTEKEKMNNALVAAGLALGCTNFAERVSPATAALVPPAPLSGKQVADAMKARGARAAAGQDAFKDSMFRISLMGYYDRYDALAVAGILEDVFAGLGVQFERGVAVKAAWDALKNAAPELVSK</sequence>
<dbReference type="GO" id="GO:0019265">
    <property type="term" value="P:glycine biosynthetic process, by transamination of glyoxylate"/>
    <property type="evidence" value="ECO:0007669"/>
    <property type="project" value="TreeGrafter"/>
</dbReference>
<organism evidence="9 10">
    <name type="scientific">Deinococcus cellulosilyticus (strain DSM 18568 / NBRC 106333 / KACC 11606 / 5516J-15)</name>
    <dbReference type="NCBI Taxonomy" id="1223518"/>
    <lineage>
        <taxon>Bacteria</taxon>
        <taxon>Thermotogati</taxon>
        <taxon>Deinococcota</taxon>
        <taxon>Deinococci</taxon>
        <taxon>Deinococcales</taxon>
        <taxon>Deinococcaceae</taxon>
        <taxon>Deinococcus</taxon>
    </lineage>
</organism>
<evidence type="ECO:0000256" key="7">
    <source>
        <dbReference type="RuleBase" id="RU004504"/>
    </source>
</evidence>
<dbReference type="GO" id="GO:0004760">
    <property type="term" value="F:L-serine-pyruvate transaminase activity"/>
    <property type="evidence" value="ECO:0007669"/>
    <property type="project" value="TreeGrafter"/>
</dbReference>
<feature type="binding site" evidence="4">
    <location>
        <position position="335"/>
    </location>
    <ligand>
        <name>substrate</name>
    </ligand>
</feature>
<feature type="modified residue" description="N6-(pyridoxal phosphate)lysine" evidence="5">
    <location>
        <position position="192"/>
    </location>
</feature>
<dbReference type="OrthoDB" id="389074at2"/>
<dbReference type="Gene3D" id="3.90.1150.10">
    <property type="entry name" value="Aspartate Aminotransferase, domain 1"/>
    <property type="match status" value="1"/>
</dbReference>
<dbReference type="Proteomes" id="UP000321306">
    <property type="component" value="Unassembled WGS sequence"/>
</dbReference>
<keyword evidence="3 5" id="KW-0663">Pyridoxal phosphate</keyword>
<comment type="cofactor">
    <cofactor evidence="1 5 7">
        <name>pyridoxal 5'-phosphate</name>
        <dbReference type="ChEBI" id="CHEBI:597326"/>
    </cofactor>
</comment>
<reference evidence="9 10" key="1">
    <citation type="submission" date="2019-07" db="EMBL/GenBank/DDBJ databases">
        <title>Whole genome shotgun sequence of Deinococcus cellulosilyticus NBRC 106333.</title>
        <authorList>
            <person name="Hosoyama A."/>
            <person name="Uohara A."/>
            <person name="Ohji S."/>
            <person name="Ichikawa N."/>
        </authorList>
    </citation>
    <scope>NUCLEOTIDE SEQUENCE [LARGE SCALE GENOMIC DNA]</scope>
    <source>
        <strain evidence="9 10">NBRC 106333</strain>
    </source>
</reference>
<evidence type="ECO:0000256" key="6">
    <source>
        <dbReference type="RuleBase" id="RU004075"/>
    </source>
</evidence>
<evidence type="ECO:0000256" key="5">
    <source>
        <dbReference type="PIRSR" id="PIRSR000524-50"/>
    </source>
</evidence>
<dbReference type="PROSITE" id="PS00595">
    <property type="entry name" value="AA_TRANSFER_CLASS_5"/>
    <property type="match status" value="1"/>
</dbReference>
<dbReference type="PANTHER" id="PTHR21152">
    <property type="entry name" value="AMINOTRANSFERASE CLASS V"/>
    <property type="match status" value="1"/>
</dbReference>
<dbReference type="PANTHER" id="PTHR21152:SF40">
    <property type="entry name" value="ALANINE--GLYOXYLATE AMINOTRANSFERASE"/>
    <property type="match status" value="1"/>
</dbReference>
<dbReference type="InterPro" id="IPR015422">
    <property type="entry name" value="PyrdxlP-dep_Trfase_small"/>
</dbReference>
<gene>
    <name evidence="9" type="ORF">DC3_49880</name>
</gene>
<keyword evidence="10" id="KW-1185">Reference proteome</keyword>
<feature type="domain" description="Aminotransferase class V" evidence="8">
    <location>
        <begin position="28"/>
        <end position="342"/>
    </location>
</feature>
<dbReference type="SUPFAM" id="SSF53383">
    <property type="entry name" value="PLP-dependent transferases"/>
    <property type="match status" value="1"/>
</dbReference>
<keyword evidence="9" id="KW-0032">Aminotransferase</keyword>
<dbReference type="GO" id="GO:0008453">
    <property type="term" value="F:alanine-glyoxylate transaminase activity"/>
    <property type="evidence" value="ECO:0007669"/>
    <property type="project" value="TreeGrafter"/>
</dbReference>
<dbReference type="EMBL" id="BJXB01000033">
    <property type="protein sequence ID" value="GEM49353.1"/>
    <property type="molecule type" value="Genomic_DNA"/>
</dbReference>
<evidence type="ECO:0000256" key="1">
    <source>
        <dbReference type="ARBA" id="ARBA00001933"/>
    </source>
</evidence>
<evidence type="ECO:0000259" key="8">
    <source>
        <dbReference type="Pfam" id="PF00266"/>
    </source>
</evidence>
<dbReference type="InterPro" id="IPR024169">
    <property type="entry name" value="SP_NH2Trfase/AEP_transaminase"/>
</dbReference>
<dbReference type="AlphaFoldDB" id="A0A511N922"/>
<dbReference type="PIRSF" id="PIRSF000524">
    <property type="entry name" value="SPT"/>
    <property type="match status" value="1"/>
</dbReference>
<proteinExistence type="inferred from homology"/>
<evidence type="ECO:0000313" key="10">
    <source>
        <dbReference type="Proteomes" id="UP000321306"/>
    </source>
</evidence>